<accession>A0A015Z9D3</accession>
<keyword evidence="2" id="KW-0548">Nucleotidyltransferase</keyword>
<dbReference type="NCBIfam" id="TIGR02623">
    <property type="entry name" value="G1P_cyt_trans"/>
    <property type="match status" value="1"/>
</dbReference>
<evidence type="ECO:0000313" key="2">
    <source>
        <dbReference type="EMBL" id="EXZ31474.1"/>
    </source>
</evidence>
<feature type="domain" description="Nucleotidyl transferase" evidence="1">
    <location>
        <begin position="6"/>
        <end position="207"/>
    </location>
</feature>
<keyword evidence="2" id="KW-0808">Transferase</keyword>
<comment type="caution">
    <text evidence="2">The sequence shown here is derived from an EMBL/GenBank/DDBJ whole genome shotgun (WGS) entry which is preliminary data.</text>
</comment>
<dbReference type="Pfam" id="PF00483">
    <property type="entry name" value="NTP_transferase"/>
    <property type="match status" value="1"/>
</dbReference>
<dbReference type="GO" id="GO:0047343">
    <property type="term" value="F:glucose-1-phosphate cytidylyltransferase activity"/>
    <property type="evidence" value="ECO:0007669"/>
    <property type="project" value="UniProtKB-EC"/>
</dbReference>
<dbReference type="Gene3D" id="3.90.550.10">
    <property type="entry name" value="Spore Coat Polysaccharide Biosynthesis Protein SpsA, Chain A"/>
    <property type="match status" value="1"/>
</dbReference>
<sequence>MVEIGEYPILWHIMNWYAKFGYNDFVLALGYKAQVIKEFFLNYYALNNDFEVNLSTGEIKYINKQNRNWKVTLVDTGLDTMTGGRIKRLEKIIGKETFMVTYGDGLSDIDLDALLTFHRRCGKVATLSAVHPTARFGELRIDGNQMVTSFKEKPQLEDGRINGGFFVLEPEIFDYIESDATVFEKDPLEHLVRSGELSAYKHDGFWQSMDTVRERQILEELWKTNNAPWK</sequence>
<dbReference type="PANTHER" id="PTHR47183:SF1">
    <property type="entry name" value="GLUCOSE-1-PHOSPHATE CYTIDYLYLTRANSFERASE"/>
    <property type="match status" value="1"/>
</dbReference>
<dbReference type="InterPro" id="IPR005835">
    <property type="entry name" value="NTP_transferase_dom"/>
</dbReference>
<dbReference type="PANTHER" id="PTHR47183">
    <property type="entry name" value="GLUCOSE-1-PHOSPHATE CYTIDYLYLTRANSFERASE-RELATED"/>
    <property type="match status" value="1"/>
</dbReference>
<evidence type="ECO:0000313" key="3">
    <source>
        <dbReference type="Proteomes" id="UP000022082"/>
    </source>
</evidence>
<name>A0A015Z9D3_BACFG</name>
<dbReference type="Proteomes" id="UP000022082">
    <property type="component" value="Unassembled WGS sequence"/>
</dbReference>
<proteinExistence type="predicted"/>
<reference evidence="2 3" key="1">
    <citation type="submission" date="2014-02" db="EMBL/GenBank/DDBJ databases">
        <authorList>
            <person name="Sears C."/>
            <person name="Carroll K."/>
            <person name="Sack B.R."/>
            <person name="Qadri F."/>
            <person name="Myers L.L."/>
            <person name="Chung G.-T."/>
            <person name="Escheverria P."/>
            <person name="Fraser C.M."/>
            <person name="Sadzewicz L."/>
            <person name="Shefchek K.A."/>
            <person name="Tallon L."/>
            <person name="Das S.P."/>
            <person name="Daugherty S."/>
            <person name="Mongodin E.F."/>
        </authorList>
    </citation>
    <scope>NUCLEOTIDE SEQUENCE [LARGE SCALE GENOMIC DNA]</scope>
    <source>
        <strain evidence="2 3">S36L11</strain>
    </source>
</reference>
<evidence type="ECO:0000259" key="1">
    <source>
        <dbReference type="Pfam" id="PF00483"/>
    </source>
</evidence>
<gene>
    <name evidence="2" type="ORF">M136_4767</name>
</gene>
<dbReference type="InterPro" id="IPR046981">
    <property type="entry name" value="G1P_cyt_trans"/>
</dbReference>
<dbReference type="GO" id="GO:0009243">
    <property type="term" value="P:O antigen biosynthetic process"/>
    <property type="evidence" value="ECO:0007669"/>
    <property type="project" value="InterPro"/>
</dbReference>
<dbReference type="EMBL" id="JGDJ01000009">
    <property type="protein sequence ID" value="EXZ31474.1"/>
    <property type="molecule type" value="Genomic_DNA"/>
</dbReference>
<dbReference type="CDD" id="cd02524">
    <property type="entry name" value="G1P_cytidylyltransferase"/>
    <property type="match status" value="1"/>
</dbReference>
<dbReference type="InterPro" id="IPR029044">
    <property type="entry name" value="Nucleotide-diphossugar_trans"/>
</dbReference>
<dbReference type="SUPFAM" id="SSF53448">
    <property type="entry name" value="Nucleotide-diphospho-sugar transferases"/>
    <property type="match status" value="1"/>
</dbReference>
<dbReference type="PATRIC" id="fig|1339327.3.peg.69"/>
<dbReference type="InterPro" id="IPR013446">
    <property type="entry name" value="G1P_cyt_trans-like"/>
</dbReference>
<organism evidence="2 3">
    <name type="scientific">Bacteroides fragilis str. S36L11</name>
    <dbReference type="NCBI Taxonomy" id="1339327"/>
    <lineage>
        <taxon>Bacteria</taxon>
        <taxon>Pseudomonadati</taxon>
        <taxon>Bacteroidota</taxon>
        <taxon>Bacteroidia</taxon>
        <taxon>Bacteroidales</taxon>
        <taxon>Bacteroidaceae</taxon>
        <taxon>Bacteroides</taxon>
    </lineage>
</organism>
<protein>
    <submittedName>
        <fullName evidence="2">Glucose-1-phosphate cytidylyltransferase</fullName>
        <ecNumber evidence="2">2.7.7.33</ecNumber>
    </submittedName>
</protein>
<dbReference type="AlphaFoldDB" id="A0A015Z9D3"/>
<dbReference type="EC" id="2.7.7.33" evidence="2"/>